<gene>
    <name evidence="2" type="ORF">BDW02DRAFT_574744</name>
</gene>
<dbReference type="InterPro" id="IPR011990">
    <property type="entry name" value="TPR-like_helical_dom_sf"/>
</dbReference>
<keyword evidence="3" id="KW-1185">Reference proteome</keyword>
<feature type="domain" description="CHAT" evidence="1">
    <location>
        <begin position="827"/>
        <end position="1118"/>
    </location>
</feature>
<dbReference type="SUPFAM" id="SSF81901">
    <property type="entry name" value="HCP-like"/>
    <property type="match status" value="1"/>
</dbReference>
<dbReference type="OrthoDB" id="3781218at2759"/>
<accession>A0A6A5JWZ5</accession>
<dbReference type="Pfam" id="PF12770">
    <property type="entry name" value="CHAT"/>
    <property type="match status" value="1"/>
</dbReference>
<protein>
    <recommendedName>
        <fullName evidence="1">CHAT domain-containing protein</fullName>
    </recommendedName>
</protein>
<name>A0A6A5JWZ5_9PLEO</name>
<dbReference type="InterPro" id="IPR024983">
    <property type="entry name" value="CHAT_dom"/>
</dbReference>
<dbReference type="Proteomes" id="UP000800040">
    <property type="component" value="Unassembled WGS sequence"/>
</dbReference>
<sequence length="1119" mass="125851">MMHYRVTLEDVEACVNELQRQLDGKTPSPDPGESDRLFVVADALHAARPQNPGPSRRRWHTVAKDAASWAVRLSRQNQENRVSKMIFLAGLKLDHYHDYGGDLQESKDLVDQIDSVITVSHKHFGEFLACFAGANLYAYQSDESNQASALNRAIAKLRLVPEVVRADPELLQQFSVILLHCYHKARDPSDLKEAIQQLEHVRTMNTTARTWYHALSNLAESYGYMYELDPVNNDRFLDLAVKRGLEATDLLQNEGESADTAITFGTLARALYDRFREKLERIDFVDAVKNGERAIQLSDSRPADKATWMNNLGLTYYTSFDDSGDIAHLQKAIELFDQAANLARKGSISELRSTNNLAEALSRRFEWTGETEALDLAISKCRGLTESAAWNSLERAKFFRVFASILLRRRKRSLKDEDLDEAVQKLAESIKSYPAEHSDLSFAHSLLCTTLAHRYEIEKNEKNEKDIQSAIEHGKTAIDKEIPGDPYAWTLFSDLALAYKSKWTVTKNDQDLDDAITYSSKCLRKIPSSTPYQAYQLFNHALLLTERILAHRTTISSEIFQEPLTYLQNAVSLPQGVPLARTKAARGAIKIFSTFHDWENAISMGIEAIKLLPLVCGRYLSIQDQQQAISEISGLAADVCSLLLQQKQPEKALLQLEIGRAVLLGYAMDYHEDLVPQSTESQHLKTEYNELRKKLRLPHDVERSRMSEVEMRKRRAAEIDIDKCLEQIRQIKGHENFLQAPSLDEIKACSKDGPIILVNATSIRSDAIVIASSSIRAVELPDFQPENAPEFDSECIPARYAADDPWERGVKVLSRRIPTQPKQESFIEWLWHTCVKVVLEELKTLCPLGGNGELPRIWWIGSGKAAGFPFHAAGDLSGTDQNALALMIPSYAPSVKALLFSRQRSRNRQTPNTQKLTVVTMKTTPGELPLPEVDRERNSILEICQKDYECSELRQPQVDVVLKALVDTDIIHFACHGLANSSDPSQSHLLLEKSNGKEVDKLTVSKILSLESLQQAWISYLSSCSTARTSGSRFPDEGLHTTAALQIAGFAHVIGGLWKVGDDTCVDMAQNFYASLLKRRNEPQQDRAVAAALRDAVLHIREQDPLSWRKFGAYVHFGA</sequence>
<evidence type="ECO:0000313" key="2">
    <source>
        <dbReference type="EMBL" id="KAF1828589.1"/>
    </source>
</evidence>
<proteinExistence type="predicted"/>
<evidence type="ECO:0000313" key="3">
    <source>
        <dbReference type="Proteomes" id="UP000800040"/>
    </source>
</evidence>
<reference evidence="2" key="1">
    <citation type="submission" date="2020-01" db="EMBL/GenBank/DDBJ databases">
        <authorList>
            <consortium name="DOE Joint Genome Institute"/>
            <person name="Haridas S."/>
            <person name="Albert R."/>
            <person name="Binder M."/>
            <person name="Bloem J."/>
            <person name="Labutti K."/>
            <person name="Salamov A."/>
            <person name="Andreopoulos B."/>
            <person name="Baker S.E."/>
            <person name="Barry K."/>
            <person name="Bills G."/>
            <person name="Bluhm B.H."/>
            <person name="Cannon C."/>
            <person name="Castanera R."/>
            <person name="Culley D.E."/>
            <person name="Daum C."/>
            <person name="Ezra D."/>
            <person name="Gonzalez J.B."/>
            <person name="Henrissat B."/>
            <person name="Kuo A."/>
            <person name="Liang C."/>
            <person name="Lipzen A."/>
            <person name="Lutzoni F."/>
            <person name="Magnuson J."/>
            <person name="Mondo S."/>
            <person name="Nolan M."/>
            <person name="Ohm R."/>
            <person name="Pangilinan J."/>
            <person name="Park H.-J."/>
            <person name="Ramirez L."/>
            <person name="Alfaro M."/>
            <person name="Sun H."/>
            <person name="Tritt A."/>
            <person name="Yoshinaga Y."/>
            <person name="Zwiers L.-H."/>
            <person name="Turgeon B.G."/>
            <person name="Goodwin S.B."/>
            <person name="Spatafora J.W."/>
            <person name="Crous P.W."/>
            <person name="Grigoriev I.V."/>
        </authorList>
    </citation>
    <scope>NUCLEOTIDE SEQUENCE</scope>
    <source>
        <strain evidence="2">P77</strain>
    </source>
</reference>
<dbReference type="EMBL" id="ML975523">
    <property type="protein sequence ID" value="KAF1828589.1"/>
    <property type="molecule type" value="Genomic_DNA"/>
</dbReference>
<organism evidence="2 3">
    <name type="scientific">Decorospora gaudefroyi</name>
    <dbReference type="NCBI Taxonomy" id="184978"/>
    <lineage>
        <taxon>Eukaryota</taxon>
        <taxon>Fungi</taxon>
        <taxon>Dikarya</taxon>
        <taxon>Ascomycota</taxon>
        <taxon>Pezizomycotina</taxon>
        <taxon>Dothideomycetes</taxon>
        <taxon>Pleosporomycetidae</taxon>
        <taxon>Pleosporales</taxon>
        <taxon>Pleosporineae</taxon>
        <taxon>Pleosporaceae</taxon>
        <taxon>Decorospora</taxon>
    </lineage>
</organism>
<dbReference type="AlphaFoldDB" id="A0A6A5JWZ5"/>
<evidence type="ECO:0000259" key="1">
    <source>
        <dbReference type="Pfam" id="PF12770"/>
    </source>
</evidence>
<dbReference type="Gene3D" id="1.25.40.10">
    <property type="entry name" value="Tetratricopeptide repeat domain"/>
    <property type="match status" value="2"/>
</dbReference>